<dbReference type="Pfam" id="PF06634">
    <property type="entry name" value="DUF1156"/>
    <property type="match status" value="1"/>
</dbReference>
<dbReference type="STRING" id="649638.Trad_2714"/>
<dbReference type="Gene3D" id="3.40.50.150">
    <property type="entry name" value="Vaccinia Virus protein VP39"/>
    <property type="match status" value="2"/>
</dbReference>
<reference evidence="4" key="1">
    <citation type="submission" date="2010-05" db="EMBL/GenBank/DDBJ databases">
        <title>The complete genome of Truepera radiovictris DSM 17093.</title>
        <authorList>
            <consortium name="US DOE Joint Genome Institute (JGI-PGF)"/>
            <person name="Lucas S."/>
            <person name="Copeland A."/>
            <person name="Lapidus A."/>
            <person name="Glavina del Rio T."/>
            <person name="Dalin E."/>
            <person name="Tice H."/>
            <person name="Bruce D."/>
            <person name="Goodwin L."/>
            <person name="Pitluck S."/>
            <person name="Kyrpides N."/>
            <person name="Mavromatis K."/>
            <person name="Ovchinnikova G."/>
            <person name="Munk A.C."/>
            <person name="Detter J.C."/>
            <person name="Han C."/>
            <person name="Tapia R."/>
            <person name="Land M."/>
            <person name="Hauser L."/>
            <person name="Markowitz V."/>
            <person name="Cheng J.-F."/>
            <person name="Hugenholtz P."/>
            <person name="Woyke T."/>
            <person name="Wu D."/>
            <person name="Tindall B."/>
            <person name="Pomrenke H.G."/>
            <person name="Brambilla E."/>
            <person name="Klenk H.-P."/>
            <person name="Eisen J.A."/>
        </authorList>
    </citation>
    <scope>NUCLEOTIDE SEQUENCE [LARGE SCALE GENOMIC DNA]</scope>
    <source>
        <strain evidence="4">DSM 17093 / CIP 108686 / LMG 22925 / RQ-24</strain>
    </source>
</reference>
<feature type="domain" description="DUF559" evidence="1">
    <location>
        <begin position="175"/>
        <end position="282"/>
    </location>
</feature>
<dbReference type="GO" id="GO:0003676">
    <property type="term" value="F:nucleic acid binding"/>
    <property type="evidence" value="ECO:0007669"/>
    <property type="project" value="InterPro"/>
</dbReference>
<dbReference type="PANTHER" id="PTHR38590:SF1">
    <property type="entry name" value="BLL0828 PROTEIN"/>
    <property type="match status" value="1"/>
</dbReference>
<evidence type="ECO:0000259" key="1">
    <source>
        <dbReference type="Pfam" id="PF04480"/>
    </source>
</evidence>
<dbReference type="Proteomes" id="UP000000379">
    <property type="component" value="Chromosome"/>
</dbReference>
<proteinExistence type="predicted"/>
<dbReference type="AlphaFoldDB" id="D7CUZ0"/>
<name>D7CUZ0_TRURR</name>
<dbReference type="InterPro" id="IPR002052">
    <property type="entry name" value="DNA_methylase_N6_adenine_CS"/>
</dbReference>
<dbReference type="GO" id="GO:0008168">
    <property type="term" value="F:methyltransferase activity"/>
    <property type="evidence" value="ECO:0007669"/>
    <property type="project" value="InterPro"/>
</dbReference>
<dbReference type="InterPro" id="IPR007569">
    <property type="entry name" value="DUF559"/>
</dbReference>
<dbReference type="CDD" id="cd01038">
    <property type="entry name" value="Endonuclease_DUF559"/>
    <property type="match status" value="1"/>
</dbReference>
<dbReference type="SUPFAM" id="SSF52980">
    <property type="entry name" value="Restriction endonuclease-like"/>
    <property type="match status" value="1"/>
</dbReference>
<dbReference type="InterPro" id="IPR009537">
    <property type="entry name" value="DUF1156"/>
</dbReference>
<evidence type="ECO:0008006" key="5">
    <source>
        <dbReference type="Google" id="ProtNLM"/>
    </source>
</evidence>
<sequence length="1065" mass="119180">MTKRLIEHRLPLAEVSVESAREKSIRHGHISTLHIWWARRPLAASRAAVFATLVPDSEENYELVKKIVPWEAVKDGNNAAILKARRKVLEANGGKPPKVLDPFAGGGAIPLEALRLGCETYALDLNPVAHIIQRATLEYPQKFGQPNSRPVPDYILSPPPPLLEGEGVKGVRSYIRDLARELRQRATDAESLLWQALRNRQLEQAKFRRQHPIGRYICDFYCHEARLVIELDGSIHDEPKQAEYDRVREAELKAQGYTILRFRNREVLENTEEVLGRIADTLAAGRWKQGGLGFNEDSERVTAYKKNPLAAEVRYWGEWVLERARSELAEFYPADPDGKTPIAYLWARTVTCINPACRAEVPLVRQWWLAKKPGKRLALSPQPPLPSGEGAKGVRVSFKVVEVGSKETWPDEGTITRGNAVCPVCSTVIPSRTTQEQARQNKWGQRLLAVVLSSSTSSGKSYRAATDDDLCIFEQAAAKLEALKQEMTFDGLPIIPEEPIPYEPRAFTPCIYGFDKWGELFNPRQALSLVTFAKWVREAHAEMQRQGMDEEWARGVATYLGILADRLADRASTVCRWDNTGESIMNTFARQALPMVWDFVEVNPMSEQTGGWLGAIDWVLRVVEHSAQSSSCPANVLRGSATRIPLEDNSLDAIITDPPYYDAVPYADLSDFFYVWLKRTIGHLYPADFRTPLTPKAQEAVQNPVRHGGDNSKAKVFFEDMMAQAFKEMYRVLKPKGQATIVFAHKSTDAWETLINALIKAGFTVEASWPLHTEMATRLRARGSAALASSTFLNCSKRSFSPSPGGEGRGEGPIGYFNQVRREMQAAIRPQLKEFWDAGIRGADFFMSAIGPGLESYSRYDEVRRASGEPVSVGEFLDEVRKIVMEFALQQVLSPFAPSPGGRGDWGVRVDEPSQFTLLTLWAYGYELPSDEARKLAQSSGIELRELSDMGLVSVRGEKANLLTARERLRKDDALGQPTLKAPQVPIVDAMHRALTLLPAGRQAISDYLEVVKYRKSESFWRTTQAFAEVLGDEESEGRALDELLTLRDNLPEPTQSAQQGLFTS</sequence>
<dbReference type="REBASE" id="26415">
    <property type="entry name" value="M.TraRQORF2714P"/>
</dbReference>
<dbReference type="InterPro" id="IPR047216">
    <property type="entry name" value="Endonuclease_DUF559_bact"/>
</dbReference>
<evidence type="ECO:0000259" key="2">
    <source>
        <dbReference type="Pfam" id="PF06634"/>
    </source>
</evidence>
<dbReference type="RefSeq" id="WP_013179177.1">
    <property type="nucleotide sequence ID" value="NC_014221.1"/>
</dbReference>
<dbReference type="Pfam" id="PF04480">
    <property type="entry name" value="DUF559"/>
    <property type="match status" value="1"/>
</dbReference>
<evidence type="ECO:0000313" key="3">
    <source>
        <dbReference type="EMBL" id="ADI15817.1"/>
    </source>
</evidence>
<dbReference type="InterPro" id="IPR029063">
    <property type="entry name" value="SAM-dependent_MTases_sf"/>
</dbReference>
<reference evidence="3 4" key="2">
    <citation type="journal article" date="2011" name="Stand. Genomic Sci.">
        <title>Complete genome sequence of Truepera radiovictrix type strain (RQ-24).</title>
        <authorList>
            <person name="Ivanova N."/>
            <person name="Rohde C."/>
            <person name="Munk C."/>
            <person name="Nolan M."/>
            <person name="Lucas S."/>
            <person name="Del Rio T.G."/>
            <person name="Tice H."/>
            <person name="Deshpande S."/>
            <person name="Cheng J.F."/>
            <person name="Tapia R."/>
            <person name="Han C."/>
            <person name="Goodwin L."/>
            <person name="Pitluck S."/>
            <person name="Liolios K."/>
            <person name="Mavromatis K."/>
            <person name="Mikhailova N."/>
            <person name="Pati A."/>
            <person name="Chen A."/>
            <person name="Palaniappan K."/>
            <person name="Land M."/>
            <person name="Hauser L."/>
            <person name="Chang Y.J."/>
            <person name="Jeffries C.D."/>
            <person name="Brambilla E."/>
            <person name="Rohde M."/>
            <person name="Goker M."/>
            <person name="Tindall B.J."/>
            <person name="Woyke T."/>
            <person name="Bristow J."/>
            <person name="Eisen J.A."/>
            <person name="Markowitz V."/>
            <person name="Hugenholtz P."/>
            <person name="Kyrpides N.C."/>
            <person name="Klenk H.P."/>
            <person name="Lapidus A."/>
        </authorList>
    </citation>
    <scope>NUCLEOTIDE SEQUENCE [LARGE SCALE GENOMIC DNA]</scope>
    <source>
        <strain evidence="4">DSM 17093 / CIP 108686 / LMG 22925 / RQ-24</strain>
    </source>
</reference>
<accession>D7CUZ0</accession>
<dbReference type="HOGENOM" id="CLU_007795_2_0_0"/>
<dbReference type="eggNOG" id="COG1743">
    <property type="taxonomic scope" value="Bacteria"/>
</dbReference>
<keyword evidence="4" id="KW-1185">Reference proteome</keyword>
<gene>
    <name evidence="3" type="ordered locus">Trad_2714</name>
</gene>
<dbReference type="PROSITE" id="PS00092">
    <property type="entry name" value="N6_MTASE"/>
    <property type="match status" value="1"/>
</dbReference>
<dbReference type="SUPFAM" id="SSF53335">
    <property type="entry name" value="S-adenosyl-L-methionine-dependent methyltransferases"/>
    <property type="match status" value="2"/>
</dbReference>
<dbReference type="eggNOG" id="COG2852">
    <property type="taxonomic scope" value="Bacteria"/>
</dbReference>
<dbReference type="EMBL" id="CP002049">
    <property type="protein sequence ID" value="ADI15817.1"/>
    <property type="molecule type" value="Genomic_DNA"/>
</dbReference>
<dbReference type="GO" id="GO:0032259">
    <property type="term" value="P:methylation"/>
    <property type="evidence" value="ECO:0007669"/>
    <property type="project" value="InterPro"/>
</dbReference>
<evidence type="ECO:0000313" key="4">
    <source>
        <dbReference type="Proteomes" id="UP000000379"/>
    </source>
</evidence>
<dbReference type="Gene3D" id="3.40.960.10">
    <property type="entry name" value="VSR Endonuclease"/>
    <property type="match status" value="1"/>
</dbReference>
<dbReference type="InterPro" id="IPR011335">
    <property type="entry name" value="Restrct_endonuc-II-like"/>
</dbReference>
<protein>
    <recommendedName>
        <fullName evidence="5">DUF559 domain-containing protein</fullName>
    </recommendedName>
</protein>
<dbReference type="KEGG" id="tra:Trad_2714"/>
<organism evidence="3 4">
    <name type="scientific">Truepera radiovictrix (strain DSM 17093 / CIP 108686 / LMG 22925 / RQ-24)</name>
    <dbReference type="NCBI Taxonomy" id="649638"/>
    <lineage>
        <taxon>Bacteria</taxon>
        <taxon>Thermotogati</taxon>
        <taxon>Deinococcota</taxon>
        <taxon>Deinococci</taxon>
        <taxon>Trueperales</taxon>
        <taxon>Trueperaceae</taxon>
        <taxon>Truepera</taxon>
    </lineage>
</organism>
<feature type="domain" description="DUF1156" evidence="2">
    <location>
        <begin position="10"/>
        <end position="60"/>
    </location>
</feature>
<dbReference type="PANTHER" id="PTHR38590">
    <property type="entry name" value="BLL0828 PROTEIN"/>
    <property type="match status" value="1"/>
</dbReference>